<keyword evidence="2" id="KW-0294">Fucose metabolism</keyword>
<feature type="compositionally biased region" description="Basic and acidic residues" evidence="4">
    <location>
        <begin position="134"/>
        <end position="144"/>
    </location>
</feature>
<evidence type="ECO:0000256" key="3">
    <source>
        <dbReference type="ARBA" id="ARBA00023277"/>
    </source>
</evidence>
<gene>
    <name evidence="5" type="ORF">AGERDE_LOCUS1278</name>
</gene>
<evidence type="ECO:0000256" key="2">
    <source>
        <dbReference type="ARBA" id="ARBA00023253"/>
    </source>
</evidence>
<dbReference type="EMBL" id="CAJVPL010000084">
    <property type="protein sequence ID" value="CAG8443993.1"/>
    <property type="molecule type" value="Genomic_DNA"/>
</dbReference>
<protein>
    <submittedName>
        <fullName evidence="5">4276_t:CDS:1</fullName>
    </submittedName>
</protein>
<dbReference type="Pfam" id="PF10250">
    <property type="entry name" value="O-FucT"/>
    <property type="match status" value="1"/>
</dbReference>
<evidence type="ECO:0000313" key="6">
    <source>
        <dbReference type="Proteomes" id="UP000789831"/>
    </source>
</evidence>
<name>A0A9N8VBK9_9GLOM</name>
<feature type="region of interest" description="Disordered" evidence="4">
    <location>
        <begin position="48"/>
        <end position="186"/>
    </location>
</feature>
<evidence type="ECO:0000313" key="5">
    <source>
        <dbReference type="EMBL" id="CAG8443993.1"/>
    </source>
</evidence>
<dbReference type="PANTHER" id="PTHR36050:SF1">
    <property type="entry name" value="O-FUCOSYLTRANSFERASE 30"/>
    <property type="match status" value="1"/>
</dbReference>
<comment type="caution">
    <text evidence="5">The sequence shown here is derived from an EMBL/GenBank/DDBJ whole genome shotgun (WGS) entry which is preliminary data.</text>
</comment>
<keyword evidence="1" id="KW-0808">Transferase</keyword>
<sequence>MMNRKSLALLVGMLLGIMCLLIYTDFLEISREDSREFLYLHESDTPAIKETTSTNSSPDHQNTNEIKIPNPENDDTEGEGEGDSDIIPTLENDNTDEENGDDNSTTVDNTKSTPTKEDWQDKNVETTVTATKENNSEESNKEIENNVTIDASDNNDDKSTNPNRNKKIPKPKVIPIKSPLRPGGGPFPIPDYKIPKGKKAEGELFLAYLTHGQFNNQRVELENALLLSYLLNRTLIIPPIIFGKKNPWKPFNTLYKNINNLNKSGLERCPSALANNEILKDCKEYNSWTIMPWDSFYEFVSLTEELGIRYIFAENFSLEWLMQRINVEKKDIFFFKDNNPYGLRFYDDPESEAKLWKFAARMNVEDLEKWPQKVLYFETLFGSGRIISEFQETHEVREKIKAAFDFTHPTVLAIANKIVDKLGGKGGYLGMHVRLSDAKFLESSDATVHDFIEQLESVSEDFDLTFILPEDYEFYDSPISFDSADDCLSKFDPLRNTLIYMATDLPQPRNHESYDALYNAYPCILTLSDFNQELEELKNLKNPKDQTPLMNFLLFMVDMIIAAKGDPFIGTHESTFSHYTKFLHNLYFSTDEDDD</sequence>
<feature type="compositionally biased region" description="Basic and acidic residues" evidence="4">
    <location>
        <begin position="114"/>
        <end position="124"/>
    </location>
</feature>
<dbReference type="OrthoDB" id="1882547at2759"/>
<dbReference type="Proteomes" id="UP000789831">
    <property type="component" value="Unassembled WGS sequence"/>
</dbReference>
<keyword evidence="3" id="KW-0119">Carbohydrate metabolism</keyword>
<keyword evidence="6" id="KW-1185">Reference proteome</keyword>
<dbReference type="InterPro" id="IPR019378">
    <property type="entry name" value="GDP-Fuc_O-FucTrfase"/>
</dbReference>
<proteinExistence type="predicted"/>
<dbReference type="GO" id="GO:0016740">
    <property type="term" value="F:transferase activity"/>
    <property type="evidence" value="ECO:0007669"/>
    <property type="project" value="UniProtKB-KW"/>
</dbReference>
<organism evidence="5 6">
    <name type="scientific">Ambispora gerdemannii</name>
    <dbReference type="NCBI Taxonomy" id="144530"/>
    <lineage>
        <taxon>Eukaryota</taxon>
        <taxon>Fungi</taxon>
        <taxon>Fungi incertae sedis</taxon>
        <taxon>Mucoromycota</taxon>
        <taxon>Glomeromycotina</taxon>
        <taxon>Glomeromycetes</taxon>
        <taxon>Archaeosporales</taxon>
        <taxon>Ambisporaceae</taxon>
        <taxon>Ambispora</taxon>
    </lineage>
</organism>
<evidence type="ECO:0000256" key="1">
    <source>
        <dbReference type="ARBA" id="ARBA00022679"/>
    </source>
</evidence>
<dbReference type="GO" id="GO:0006004">
    <property type="term" value="P:fucose metabolic process"/>
    <property type="evidence" value="ECO:0007669"/>
    <property type="project" value="UniProtKB-KW"/>
</dbReference>
<feature type="compositionally biased region" description="Polar residues" evidence="4">
    <location>
        <begin position="50"/>
        <end position="65"/>
    </location>
</feature>
<dbReference type="Gene3D" id="3.40.50.11350">
    <property type="match status" value="1"/>
</dbReference>
<reference evidence="5" key="1">
    <citation type="submission" date="2021-06" db="EMBL/GenBank/DDBJ databases">
        <authorList>
            <person name="Kallberg Y."/>
            <person name="Tangrot J."/>
            <person name="Rosling A."/>
        </authorList>
    </citation>
    <scope>NUCLEOTIDE SEQUENCE</scope>
    <source>
        <strain evidence="5">MT106</strain>
    </source>
</reference>
<feature type="compositionally biased region" description="Acidic residues" evidence="4">
    <location>
        <begin position="72"/>
        <end position="84"/>
    </location>
</feature>
<evidence type="ECO:0000256" key="4">
    <source>
        <dbReference type="SAM" id="MobiDB-lite"/>
    </source>
</evidence>
<accession>A0A9N8VBK9</accession>
<dbReference type="AlphaFoldDB" id="A0A9N8VBK9"/>
<dbReference type="PANTHER" id="PTHR36050">
    <property type="entry name" value="O-FUCOSYLTRANSFERASE 30"/>
    <property type="match status" value="1"/>
</dbReference>